<evidence type="ECO:0000256" key="2">
    <source>
        <dbReference type="SAM" id="SignalP"/>
    </source>
</evidence>
<dbReference type="AlphaFoldDB" id="A0A4Z0VA57"/>
<comment type="caution">
    <text evidence="3">The sequence shown here is derived from an EMBL/GenBank/DDBJ whole genome shotgun (WGS) entry which is preliminary data.</text>
</comment>
<dbReference type="EMBL" id="SJSA01000001">
    <property type="protein sequence ID" value="TGG40210.1"/>
    <property type="molecule type" value="Genomic_DNA"/>
</dbReference>
<keyword evidence="2" id="KW-0732">Signal</keyword>
<evidence type="ECO:0000256" key="1">
    <source>
        <dbReference type="SAM" id="MobiDB-lite"/>
    </source>
</evidence>
<organism evidence="3 4">
    <name type="scientific">Duncaniella freteri</name>
    <dbReference type="NCBI Taxonomy" id="2530391"/>
    <lineage>
        <taxon>Bacteria</taxon>
        <taxon>Pseudomonadati</taxon>
        <taxon>Bacteroidota</taxon>
        <taxon>Bacteroidia</taxon>
        <taxon>Bacteroidales</taxon>
        <taxon>Muribaculaceae</taxon>
        <taxon>Duncaniella</taxon>
    </lineage>
</organism>
<dbReference type="GeneID" id="82149277"/>
<feature type="region of interest" description="Disordered" evidence="1">
    <location>
        <begin position="193"/>
        <end position="220"/>
    </location>
</feature>
<accession>A0A4Z0VA57</accession>
<dbReference type="Gene3D" id="2.60.450.10">
    <property type="entry name" value="Lipopolysaccharide (LPS) transport protein A like domain"/>
    <property type="match status" value="1"/>
</dbReference>
<sequence>MSRRGGDMRLLPLAAAGVAALLTAGVTTSCKEDAKIDTAEVSAGDVPTMMTRNVETLISDSGVTRYRINTPLWYMYDEVKEPYWKFPDGLNLVKFDNFFRAEATVDADSATYFKNKQVWRLDGNVNISNVMNEKFLTQQLFWDQRSRKLYSDSFIHIERTDRVLEGYGFESNEQMTRYTIKRVSGIFPASEFRGKGQRADTDSIGEAEGASVQDSTAITQ</sequence>
<dbReference type="NCBIfam" id="TIGR04409">
    <property type="entry name" value="LptC_YrbK"/>
    <property type="match status" value="1"/>
</dbReference>
<evidence type="ECO:0000313" key="4">
    <source>
        <dbReference type="Proteomes" id="UP000297635"/>
    </source>
</evidence>
<dbReference type="InterPro" id="IPR010664">
    <property type="entry name" value="LipoPS_assembly_LptC-rel"/>
</dbReference>
<dbReference type="GO" id="GO:0005886">
    <property type="term" value="C:plasma membrane"/>
    <property type="evidence" value="ECO:0007669"/>
    <property type="project" value="InterPro"/>
</dbReference>
<dbReference type="Proteomes" id="UP000297635">
    <property type="component" value="Unassembled WGS sequence"/>
</dbReference>
<dbReference type="Pfam" id="PF06835">
    <property type="entry name" value="LptC"/>
    <property type="match status" value="1"/>
</dbReference>
<keyword evidence="4" id="KW-1185">Reference proteome</keyword>
<feature type="signal peptide" evidence="2">
    <location>
        <begin position="1"/>
        <end position="24"/>
    </location>
</feature>
<dbReference type="InterPro" id="IPR026265">
    <property type="entry name" value="LptC"/>
</dbReference>
<dbReference type="GO" id="GO:0015221">
    <property type="term" value="F:lipopolysaccharide transmembrane transporter activity"/>
    <property type="evidence" value="ECO:0007669"/>
    <property type="project" value="InterPro"/>
</dbReference>
<evidence type="ECO:0000313" key="3">
    <source>
        <dbReference type="EMBL" id="TGG40210.1"/>
    </source>
</evidence>
<proteinExistence type="predicted"/>
<feature type="chain" id="PRO_5021446281" evidence="2">
    <location>
        <begin position="25"/>
        <end position="220"/>
    </location>
</feature>
<name>A0A4Z0VA57_9BACT</name>
<gene>
    <name evidence="3" type="primary">lptC</name>
    <name evidence="3" type="ORF">EZ315_05675</name>
</gene>
<reference evidence="3 4" key="1">
    <citation type="submission" date="2019-02" db="EMBL/GenBank/DDBJ databases">
        <title>Isolation and identification of novel species under the genus Muribaculum.</title>
        <authorList>
            <person name="Miyake S."/>
            <person name="Ding Y."/>
            <person name="Low A."/>
            <person name="Soh M."/>
            <person name="Seedorf H."/>
        </authorList>
    </citation>
    <scope>NUCLEOTIDE SEQUENCE [LARGE SCALE GENOMIC DNA]</scope>
    <source>
        <strain evidence="3 4">TLL-A3</strain>
    </source>
</reference>
<dbReference type="RefSeq" id="WP_135471223.1">
    <property type="nucleotide sequence ID" value="NZ_CASCNC010000028.1"/>
</dbReference>
<protein>
    <submittedName>
        <fullName evidence="3">LPS export ABC transporter periplasmic protein LptC</fullName>
    </submittedName>
</protein>
<dbReference type="PROSITE" id="PS51257">
    <property type="entry name" value="PROKAR_LIPOPROTEIN"/>
    <property type="match status" value="1"/>
</dbReference>